<dbReference type="OrthoDB" id="10300797at2759"/>
<sequence length="99" mass="10635">MKKNGAKAHWTERSGQTDRVNTTLRWLEKRKRGGGNKMAVICLVESVKNRCFMLLDELAPSCPPQNGTSGGKADLASHSKSVLVNSVGVVAPMGLDVAK</sequence>
<comment type="caution">
    <text evidence="1">The sequence shown here is derived from an EMBL/GenBank/DDBJ whole genome shotgun (WGS) entry which is preliminary data.</text>
</comment>
<dbReference type="Proteomes" id="UP000015530">
    <property type="component" value="Unassembled WGS sequence"/>
</dbReference>
<dbReference type="EMBL" id="AMYD01003118">
    <property type="protein sequence ID" value="EQB47067.1"/>
    <property type="molecule type" value="Genomic_DNA"/>
</dbReference>
<evidence type="ECO:0000313" key="2">
    <source>
        <dbReference type="Proteomes" id="UP000015530"/>
    </source>
</evidence>
<reference evidence="2" key="1">
    <citation type="journal article" date="2013" name="Mol. Plant Microbe Interact.">
        <title>Global aspects of pacC regulation of pathogenicity genes in Colletotrichum gloeosporioides as revealed by transcriptome analysis.</title>
        <authorList>
            <person name="Alkan N."/>
            <person name="Meng X."/>
            <person name="Friedlander G."/>
            <person name="Reuveni E."/>
            <person name="Sukno S."/>
            <person name="Sherman A."/>
            <person name="Thon M."/>
            <person name="Fluhr R."/>
            <person name="Prusky D."/>
        </authorList>
    </citation>
    <scope>NUCLEOTIDE SEQUENCE [LARGE SCALE GENOMIC DNA]</scope>
    <source>
        <strain evidence="2">Cg-14</strain>
    </source>
</reference>
<protein>
    <submittedName>
        <fullName evidence="1">Uncharacterized protein</fullName>
    </submittedName>
</protein>
<accession>T0JVN6</accession>
<dbReference type="AlphaFoldDB" id="T0JVN6"/>
<organism evidence="1 2">
    <name type="scientific">Colletotrichum gloeosporioides (strain Cg-14)</name>
    <name type="common">Anthracnose fungus</name>
    <name type="synonym">Glomerella cingulata</name>
    <dbReference type="NCBI Taxonomy" id="1237896"/>
    <lineage>
        <taxon>Eukaryota</taxon>
        <taxon>Fungi</taxon>
        <taxon>Dikarya</taxon>
        <taxon>Ascomycota</taxon>
        <taxon>Pezizomycotina</taxon>
        <taxon>Sordariomycetes</taxon>
        <taxon>Hypocreomycetidae</taxon>
        <taxon>Glomerellales</taxon>
        <taxon>Glomerellaceae</taxon>
        <taxon>Colletotrichum</taxon>
        <taxon>Colletotrichum gloeosporioides species complex</taxon>
    </lineage>
</organism>
<gene>
    <name evidence="1" type="ORF">CGLO_13830</name>
</gene>
<name>T0JVN6_COLGC</name>
<proteinExistence type="predicted"/>
<evidence type="ECO:0000313" key="1">
    <source>
        <dbReference type="EMBL" id="EQB47067.1"/>
    </source>
</evidence>
<dbReference type="HOGENOM" id="CLU_2320206_0_0_1"/>